<keyword evidence="1" id="KW-0175">Coiled coil</keyword>
<reference evidence="2 3" key="1">
    <citation type="submission" date="2024-01" db="EMBL/GenBank/DDBJ databases">
        <title>The genomes of 5 underutilized Papilionoideae crops provide insights into root nodulation and disease resistanc.</title>
        <authorList>
            <person name="Jiang F."/>
        </authorList>
    </citation>
    <scope>NUCLEOTIDE SEQUENCE [LARGE SCALE GENOMIC DNA]</scope>
    <source>
        <strain evidence="2">JINMINGXINNONG_FW02</strain>
        <tissue evidence="2">Leaves</tissue>
    </source>
</reference>
<organism evidence="2 3">
    <name type="scientific">Phaseolus coccineus</name>
    <name type="common">Scarlet runner bean</name>
    <name type="synonym">Phaseolus multiflorus</name>
    <dbReference type="NCBI Taxonomy" id="3886"/>
    <lineage>
        <taxon>Eukaryota</taxon>
        <taxon>Viridiplantae</taxon>
        <taxon>Streptophyta</taxon>
        <taxon>Embryophyta</taxon>
        <taxon>Tracheophyta</taxon>
        <taxon>Spermatophyta</taxon>
        <taxon>Magnoliopsida</taxon>
        <taxon>eudicotyledons</taxon>
        <taxon>Gunneridae</taxon>
        <taxon>Pentapetalae</taxon>
        <taxon>rosids</taxon>
        <taxon>fabids</taxon>
        <taxon>Fabales</taxon>
        <taxon>Fabaceae</taxon>
        <taxon>Papilionoideae</taxon>
        <taxon>50 kb inversion clade</taxon>
        <taxon>NPAAA clade</taxon>
        <taxon>indigoferoid/millettioid clade</taxon>
        <taxon>Phaseoleae</taxon>
        <taxon>Phaseolus</taxon>
    </lineage>
</organism>
<dbReference type="EMBL" id="JAYMYR010000010">
    <property type="protein sequence ID" value="KAK7335266.1"/>
    <property type="molecule type" value="Genomic_DNA"/>
</dbReference>
<evidence type="ECO:0000256" key="1">
    <source>
        <dbReference type="SAM" id="Coils"/>
    </source>
</evidence>
<name>A0AAN9LG49_PHACN</name>
<proteinExistence type="predicted"/>
<evidence type="ECO:0000313" key="2">
    <source>
        <dbReference type="EMBL" id="KAK7335266.1"/>
    </source>
</evidence>
<gene>
    <name evidence="2" type="ORF">VNO80_27043</name>
</gene>
<comment type="caution">
    <text evidence="2">The sequence shown here is derived from an EMBL/GenBank/DDBJ whole genome shotgun (WGS) entry which is preliminary data.</text>
</comment>
<protein>
    <submittedName>
        <fullName evidence="2">Uncharacterized protein</fullName>
    </submittedName>
</protein>
<dbReference type="Proteomes" id="UP001374584">
    <property type="component" value="Unassembled WGS sequence"/>
</dbReference>
<keyword evidence="3" id="KW-1185">Reference proteome</keyword>
<sequence>MLQAACLAKERSKLSAEVDKLKGELAQKDEDFVEATEAFKLDAAQSYLVGFEATIKKSSGLHPKIDYSQLGLGSRQPVLRRAPTRVITPF</sequence>
<feature type="coiled-coil region" evidence="1">
    <location>
        <begin position="4"/>
        <end position="38"/>
    </location>
</feature>
<evidence type="ECO:0000313" key="3">
    <source>
        <dbReference type="Proteomes" id="UP001374584"/>
    </source>
</evidence>
<dbReference type="AlphaFoldDB" id="A0AAN9LG49"/>
<accession>A0AAN9LG49</accession>